<feature type="compositionally biased region" description="Polar residues" evidence="1">
    <location>
        <begin position="382"/>
        <end position="400"/>
    </location>
</feature>
<keyword evidence="4" id="KW-1185">Reference proteome</keyword>
<evidence type="ECO:0000313" key="3">
    <source>
        <dbReference type="EMBL" id="GJJ12178.1"/>
    </source>
</evidence>
<dbReference type="AlphaFoldDB" id="A0AAV5AHL4"/>
<feature type="domain" description="GDS1 winged helix" evidence="2">
    <location>
        <begin position="56"/>
        <end position="121"/>
    </location>
</feature>
<dbReference type="Proteomes" id="UP001050691">
    <property type="component" value="Unassembled WGS sequence"/>
</dbReference>
<accession>A0AAV5AHL4</accession>
<dbReference type="Gene3D" id="3.10.260.10">
    <property type="entry name" value="Transcription regulator HTH, APSES-type DNA-binding domain"/>
    <property type="match status" value="1"/>
</dbReference>
<dbReference type="Pfam" id="PF25318">
    <property type="entry name" value="WHD_GDS1"/>
    <property type="match status" value="1"/>
</dbReference>
<name>A0AAV5AHL4_9AGAM</name>
<dbReference type="EMBL" id="BPWL01000007">
    <property type="protein sequence ID" value="GJJ12178.1"/>
    <property type="molecule type" value="Genomic_DNA"/>
</dbReference>
<evidence type="ECO:0000256" key="1">
    <source>
        <dbReference type="SAM" id="MobiDB-lite"/>
    </source>
</evidence>
<gene>
    <name evidence="3" type="ORF">Clacol_006419</name>
</gene>
<feature type="region of interest" description="Disordered" evidence="1">
    <location>
        <begin position="382"/>
        <end position="411"/>
    </location>
</feature>
<feature type="region of interest" description="Disordered" evidence="1">
    <location>
        <begin position="255"/>
        <end position="283"/>
    </location>
</feature>
<feature type="compositionally biased region" description="Acidic residues" evidence="1">
    <location>
        <begin position="306"/>
        <end position="318"/>
    </location>
</feature>
<reference evidence="3" key="1">
    <citation type="submission" date="2021-10" db="EMBL/GenBank/DDBJ databases">
        <title>De novo Genome Assembly of Clathrus columnatus (Basidiomycota, Fungi) Using Illumina and Nanopore Sequence Data.</title>
        <authorList>
            <person name="Ogiso-Tanaka E."/>
            <person name="Itagaki H."/>
            <person name="Hosoya T."/>
            <person name="Hosaka K."/>
        </authorList>
    </citation>
    <scope>NUCLEOTIDE SEQUENCE</scope>
    <source>
        <strain evidence="3">MO-923</strain>
    </source>
</reference>
<dbReference type="GO" id="GO:0003677">
    <property type="term" value="F:DNA binding"/>
    <property type="evidence" value="ECO:0007669"/>
    <property type="project" value="InterPro"/>
</dbReference>
<proteinExistence type="predicted"/>
<comment type="caution">
    <text evidence="3">The sequence shown here is derived from an EMBL/GenBank/DDBJ whole genome shotgun (WGS) entry which is preliminary data.</text>
</comment>
<feature type="region of interest" description="Disordered" evidence="1">
    <location>
        <begin position="824"/>
        <end position="850"/>
    </location>
</feature>
<feature type="region of interest" description="Disordered" evidence="1">
    <location>
        <begin position="194"/>
        <end position="222"/>
    </location>
</feature>
<feature type="region of interest" description="Disordered" evidence="1">
    <location>
        <begin position="1"/>
        <end position="45"/>
    </location>
</feature>
<feature type="region of interest" description="Disordered" evidence="1">
    <location>
        <begin position="301"/>
        <end position="322"/>
    </location>
</feature>
<evidence type="ECO:0000259" key="2">
    <source>
        <dbReference type="Pfam" id="PF25318"/>
    </source>
</evidence>
<protein>
    <recommendedName>
        <fullName evidence="2">GDS1 winged helix domain-containing protein</fullName>
    </recommendedName>
</protein>
<dbReference type="InterPro" id="IPR036887">
    <property type="entry name" value="HTH_APSES_sf"/>
</dbReference>
<organism evidence="3 4">
    <name type="scientific">Clathrus columnatus</name>
    <dbReference type="NCBI Taxonomy" id="1419009"/>
    <lineage>
        <taxon>Eukaryota</taxon>
        <taxon>Fungi</taxon>
        <taxon>Dikarya</taxon>
        <taxon>Basidiomycota</taxon>
        <taxon>Agaricomycotina</taxon>
        <taxon>Agaricomycetes</taxon>
        <taxon>Phallomycetidae</taxon>
        <taxon>Phallales</taxon>
        <taxon>Clathraceae</taxon>
        <taxon>Clathrus</taxon>
    </lineage>
</organism>
<evidence type="ECO:0000313" key="4">
    <source>
        <dbReference type="Proteomes" id="UP001050691"/>
    </source>
</evidence>
<dbReference type="SUPFAM" id="SSF54616">
    <property type="entry name" value="DNA-binding domain of Mlu1-box binding protein MBP1"/>
    <property type="match status" value="1"/>
</dbReference>
<feature type="compositionally biased region" description="Low complexity" evidence="1">
    <location>
        <begin position="255"/>
        <end position="267"/>
    </location>
</feature>
<dbReference type="InterPro" id="IPR057511">
    <property type="entry name" value="WH_GDS1"/>
</dbReference>
<sequence length="937" mass="103321">MPEYNTRLRTNAQILPPRRLRQNDSPIQPPAYHRAKPSLPQSPPPQFPLPKIQVYADDANNKTFLAIARALFAVENRAVTIKDLSYLVMKHGLVCQNASAASQAITTFIRNHLNRCRQDQLIPLLLSVPLTGTDADDRLAPALHSRSGGTSASVWPSDSALTNFRKGTTVWYLSEASGAVCPFKKAGLSIDDSSLRKGTKRKRDSQSSTQPKKIHTNSNSIDLSLSPASSSVCFSGYQESVQCSPRTGLISELPARSVSARRSSSPSDFELEFSPANTEDNDKSNNAIELLSKPCIPHADSLLAEDGSDDSDASDESESYTNDHDELQVFPFPSNELYPSSSPVSSSSNSVKCNDVYPFCFTQNLRSSHFIKSTWATFRTTPFQSCSPSKTKSISPSYFTPSPPPDSEDDDDDFHNSMVGFHRGKFSDKVEDNTNFPKFEPISPKFVPGSVHLARKTPEFEDLSENKPEPPVFESASIPLETLPGFVLEPEPTDSGVGIKEEPVITFTWSSDRWQSGYERLDHMKRDDVLLSSSSCSDPTSTDVSYDVEVLGPETVRSPEWDIAWNQFDNCAADQMDTSCCLPSQTRLGTDQAHPLVKYDPPIIPLPPSFSIFETAEISPSGVLIPTLSCNPAIYAIVVDDVSLYCTMLGPDMPFVRRIDNDSINITQVHRFLQIPPGWLLIDVPAPHSNISPATGVLQGTWVSLDVAKVIVKRLQDRIPADVINIFLSSDLGKHFPNSDKVTIGATMKSDDEECILNGTLFENEFSESIPKNICIQVEDFFELGESVDHAIMHQSRFKPEPRSSSSIGFNRLFLGTPIASNGTLGSGEHSIPSFDQQEEEPYRSPLDLDDSEISRNQHVLVTVEKRGPSAYSFSSNSTVPIDGLVSVKEERNSNSIVTVNMNKGRGGRKWPVQPVRRSIRVASKALSVTRLRPRAK</sequence>